<dbReference type="PANTHER" id="PTHR43481">
    <property type="entry name" value="FRUCTOSE-1-PHOSPHATE PHOSPHATASE"/>
    <property type="match status" value="1"/>
</dbReference>
<dbReference type="PANTHER" id="PTHR43481:SF4">
    <property type="entry name" value="GLYCEROL-1-PHOSPHATE PHOSPHOHYDROLASE 1-RELATED"/>
    <property type="match status" value="1"/>
</dbReference>
<dbReference type="InterPro" id="IPR023198">
    <property type="entry name" value="PGP-like_dom2"/>
</dbReference>
<dbReference type="SUPFAM" id="SSF56784">
    <property type="entry name" value="HAD-like"/>
    <property type="match status" value="1"/>
</dbReference>
<gene>
    <name evidence="1" type="ORF">D4765_06180</name>
</gene>
<comment type="caution">
    <text evidence="1">The sequence shown here is derived from an EMBL/GenBank/DDBJ whole genome shotgun (WGS) entry which is preliminary data.</text>
</comment>
<sequence length="220" mass="22784">MTSAPHPAFAGRTFAAALFDMDGTLIDSTPAVDRAWSQWGTEFGLPDGFRDGMHGKPARGLVADLLPADRVEEGFARVQALELVDLAGITVLPGAAELLSGIPEPRRAIVTSCTRDLAAVRIAASGIPAPAVVVTIDDTVLGKPNPDPFLEGARRLSVDPRDCVVFEDAPAGLAAARAAGCATVGVVGTHRAGQLDADLVVESLADVRLIFTADGFSFAV</sequence>
<organism evidence="1 2">
    <name type="scientific">Subtercola vilae</name>
    <dbReference type="NCBI Taxonomy" id="2056433"/>
    <lineage>
        <taxon>Bacteria</taxon>
        <taxon>Bacillati</taxon>
        <taxon>Actinomycetota</taxon>
        <taxon>Actinomycetes</taxon>
        <taxon>Micrococcales</taxon>
        <taxon>Microbacteriaceae</taxon>
        <taxon>Subtercola</taxon>
    </lineage>
</organism>
<dbReference type="OrthoDB" id="9800058at2"/>
<protein>
    <submittedName>
        <fullName evidence="1">HAD family hydrolase</fullName>
    </submittedName>
</protein>
<dbReference type="InterPro" id="IPR023214">
    <property type="entry name" value="HAD_sf"/>
</dbReference>
<keyword evidence="2" id="KW-1185">Reference proteome</keyword>
<dbReference type="AlphaFoldDB" id="A0A4T2C3T0"/>
<dbReference type="InterPro" id="IPR006439">
    <property type="entry name" value="HAD-SF_hydro_IA"/>
</dbReference>
<keyword evidence="1" id="KW-0378">Hydrolase</keyword>
<dbReference type="Gene3D" id="1.10.150.240">
    <property type="entry name" value="Putative phosphatase, domain 2"/>
    <property type="match status" value="1"/>
</dbReference>
<dbReference type="EMBL" id="QYRT01000008">
    <property type="protein sequence ID" value="TIH38680.1"/>
    <property type="molecule type" value="Genomic_DNA"/>
</dbReference>
<dbReference type="SFLD" id="SFLDG01129">
    <property type="entry name" value="C1.5:_HAD__Beta-PGM__Phosphata"/>
    <property type="match status" value="1"/>
</dbReference>
<dbReference type="SFLD" id="SFLDS00003">
    <property type="entry name" value="Haloacid_Dehalogenase"/>
    <property type="match status" value="1"/>
</dbReference>
<dbReference type="InterPro" id="IPR051806">
    <property type="entry name" value="HAD-like_SPP"/>
</dbReference>
<accession>A0A4T2C3T0</accession>
<name>A0A4T2C3T0_9MICO</name>
<dbReference type="GO" id="GO:0050308">
    <property type="term" value="F:sugar-phosphatase activity"/>
    <property type="evidence" value="ECO:0007669"/>
    <property type="project" value="TreeGrafter"/>
</dbReference>
<reference evidence="1 2" key="1">
    <citation type="journal article" date="2019" name="Microorganisms">
        <title>Systematic Affiliation and Genome Analysis of Subtercola vilae DB165(T) with Particular Emphasis on Cold Adaptation of an Isolate from a High-Altitude Cold Volcano Lake.</title>
        <authorList>
            <person name="Villalobos A.S."/>
            <person name="Wiese J."/>
            <person name="Imhoff J.F."/>
            <person name="Dorador C."/>
            <person name="Keller A."/>
            <person name="Hentschel U."/>
        </authorList>
    </citation>
    <scope>NUCLEOTIDE SEQUENCE [LARGE SCALE GENOMIC DNA]</scope>
    <source>
        <strain evidence="1 2">DB165</strain>
    </source>
</reference>
<dbReference type="Pfam" id="PF00702">
    <property type="entry name" value="Hydrolase"/>
    <property type="match status" value="1"/>
</dbReference>
<evidence type="ECO:0000313" key="2">
    <source>
        <dbReference type="Proteomes" id="UP000306192"/>
    </source>
</evidence>
<proteinExistence type="predicted"/>
<dbReference type="Gene3D" id="3.40.50.1000">
    <property type="entry name" value="HAD superfamily/HAD-like"/>
    <property type="match status" value="1"/>
</dbReference>
<evidence type="ECO:0000313" key="1">
    <source>
        <dbReference type="EMBL" id="TIH38680.1"/>
    </source>
</evidence>
<dbReference type="InterPro" id="IPR036412">
    <property type="entry name" value="HAD-like_sf"/>
</dbReference>
<dbReference type="NCBIfam" id="TIGR01509">
    <property type="entry name" value="HAD-SF-IA-v3"/>
    <property type="match status" value="1"/>
</dbReference>
<dbReference type="Proteomes" id="UP000306192">
    <property type="component" value="Unassembled WGS sequence"/>
</dbReference>
<dbReference type="RefSeq" id="WP_136641415.1">
    <property type="nucleotide sequence ID" value="NZ_QYRT01000008.1"/>
</dbReference>